<dbReference type="AlphaFoldDB" id="A0A5A7VIU5"/>
<dbReference type="Proteomes" id="UP000321947">
    <property type="component" value="Unassembled WGS sequence"/>
</dbReference>
<accession>A0A5A7VIU5</accession>
<feature type="region of interest" description="Disordered" evidence="1">
    <location>
        <begin position="94"/>
        <end position="135"/>
    </location>
</feature>
<dbReference type="EMBL" id="SSTD01009294">
    <property type="protein sequence ID" value="TYK14446.1"/>
    <property type="molecule type" value="Genomic_DNA"/>
</dbReference>
<organism evidence="2 4">
    <name type="scientific">Cucumis melo var. makuwa</name>
    <name type="common">Oriental melon</name>
    <dbReference type="NCBI Taxonomy" id="1194695"/>
    <lineage>
        <taxon>Eukaryota</taxon>
        <taxon>Viridiplantae</taxon>
        <taxon>Streptophyta</taxon>
        <taxon>Embryophyta</taxon>
        <taxon>Tracheophyta</taxon>
        <taxon>Spermatophyta</taxon>
        <taxon>Magnoliopsida</taxon>
        <taxon>eudicotyledons</taxon>
        <taxon>Gunneridae</taxon>
        <taxon>Pentapetalae</taxon>
        <taxon>rosids</taxon>
        <taxon>fabids</taxon>
        <taxon>Cucurbitales</taxon>
        <taxon>Cucurbitaceae</taxon>
        <taxon>Benincaseae</taxon>
        <taxon>Cucumis</taxon>
    </lineage>
</organism>
<sequence>MRRKGRKMKNARRCKKKKLKKKAPPCLFPKLRLKVEEKKETKLREWEELLREVEKVSQCAKKGKGKEKTLDEYYEEFQKEIEDLCLLEEEGSRNKKEGKVTMKKKTLRAQFEKKRAEKEKRKPRENEGEEGAESE</sequence>
<name>A0A5A7VIU5_CUCMM</name>
<reference evidence="4 5" key="1">
    <citation type="submission" date="2019-08" db="EMBL/GenBank/DDBJ databases">
        <title>Draft genome sequences of two oriental melons (Cucumis melo L. var makuwa).</title>
        <authorList>
            <person name="Kwon S.-Y."/>
        </authorList>
    </citation>
    <scope>NUCLEOTIDE SEQUENCE [LARGE SCALE GENOMIC DNA]</scope>
    <source>
        <strain evidence="5">cv. Chang Bougi</strain>
        <strain evidence="4">cv. SW 3</strain>
        <tissue evidence="2">Leaf</tissue>
    </source>
</reference>
<evidence type="ECO:0000313" key="3">
    <source>
        <dbReference type="EMBL" id="TYK14446.1"/>
    </source>
</evidence>
<comment type="caution">
    <text evidence="2">The sequence shown here is derived from an EMBL/GenBank/DDBJ whole genome shotgun (WGS) entry which is preliminary data.</text>
</comment>
<dbReference type="Proteomes" id="UP000321393">
    <property type="component" value="Unassembled WGS sequence"/>
</dbReference>
<gene>
    <name evidence="3" type="ORF">E5676_scaffold186G001080</name>
    <name evidence="2" type="ORF">E6C27_scaffold90G001660</name>
</gene>
<evidence type="ECO:0000256" key="1">
    <source>
        <dbReference type="SAM" id="MobiDB-lite"/>
    </source>
</evidence>
<protein>
    <recommendedName>
        <fullName evidence="6">Protein MNN4-like</fullName>
    </recommendedName>
</protein>
<evidence type="ECO:0008006" key="6">
    <source>
        <dbReference type="Google" id="ProtNLM"/>
    </source>
</evidence>
<evidence type="ECO:0000313" key="5">
    <source>
        <dbReference type="Proteomes" id="UP000321947"/>
    </source>
</evidence>
<proteinExistence type="predicted"/>
<evidence type="ECO:0000313" key="4">
    <source>
        <dbReference type="Proteomes" id="UP000321393"/>
    </source>
</evidence>
<feature type="compositionally biased region" description="Basic and acidic residues" evidence="1">
    <location>
        <begin position="110"/>
        <end position="126"/>
    </location>
</feature>
<dbReference type="EMBL" id="SSTE01001308">
    <property type="protein sequence ID" value="KAA0065695.1"/>
    <property type="molecule type" value="Genomic_DNA"/>
</dbReference>
<evidence type="ECO:0000313" key="2">
    <source>
        <dbReference type="EMBL" id="KAA0065695.1"/>
    </source>
</evidence>